<sequence length="212" mass="24875">MKEVTMEMDPVSKLSLEHSFPTQLRKTKDLETSEKTFLKKILTPENKRKGEVEILKEQLKAAESKVRLGKKFQDLTEKVEQLMSDTKRRLQAIQEVDMTKLKKLQKLDKLIEECGKFIQVNFPTSEKAPTFQQYRYEALKKSLESDRKLVAKELDNTKKYTKNLSEVVKDQQRVLSKLQLDNLNEESRRKDAIKELTEKLAIAEEKEKMKIN</sequence>
<organism evidence="1 2">
    <name type="scientific">Orchesella dallaii</name>
    <dbReference type="NCBI Taxonomy" id="48710"/>
    <lineage>
        <taxon>Eukaryota</taxon>
        <taxon>Metazoa</taxon>
        <taxon>Ecdysozoa</taxon>
        <taxon>Arthropoda</taxon>
        <taxon>Hexapoda</taxon>
        <taxon>Collembola</taxon>
        <taxon>Entomobryomorpha</taxon>
        <taxon>Entomobryoidea</taxon>
        <taxon>Orchesellidae</taxon>
        <taxon>Orchesellinae</taxon>
        <taxon>Orchesella</taxon>
    </lineage>
</organism>
<evidence type="ECO:0000313" key="1">
    <source>
        <dbReference type="EMBL" id="CAL8128599.1"/>
    </source>
</evidence>
<proteinExistence type="predicted"/>
<dbReference type="EMBL" id="CAXLJM020000075">
    <property type="protein sequence ID" value="CAL8128599.1"/>
    <property type="molecule type" value="Genomic_DNA"/>
</dbReference>
<dbReference type="Proteomes" id="UP001642540">
    <property type="component" value="Unassembled WGS sequence"/>
</dbReference>
<gene>
    <name evidence="1" type="ORF">ODALV1_LOCUS22367</name>
</gene>
<protein>
    <submittedName>
        <fullName evidence="1">Uncharacterized protein</fullName>
    </submittedName>
</protein>
<accession>A0ABP1RHX3</accession>
<comment type="caution">
    <text evidence="1">The sequence shown here is derived from an EMBL/GenBank/DDBJ whole genome shotgun (WGS) entry which is preliminary data.</text>
</comment>
<reference evidence="1 2" key="1">
    <citation type="submission" date="2024-08" db="EMBL/GenBank/DDBJ databases">
        <authorList>
            <person name="Cucini C."/>
            <person name="Frati F."/>
        </authorList>
    </citation>
    <scope>NUCLEOTIDE SEQUENCE [LARGE SCALE GENOMIC DNA]</scope>
</reference>
<evidence type="ECO:0000313" key="2">
    <source>
        <dbReference type="Proteomes" id="UP001642540"/>
    </source>
</evidence>
<name>A0ABP1RHX3_9HEXA</name>
<keyword evidence="2" id="KW-1185">Reference proteome</keyword>